<dbReference type="Proteomes" id="UP001055879">
    <property type="component" value="Linkage Group LG02"/>
</dbReference>
<evidence type="ECO:0000313" key="1">
    <source>
        <dbReference type="EMBL" id="KAI3759288.1"/>
    </source>
</evidence>
<reference evidence="2" key="1">
    <citation type="journal article" date="2022" name="Mol. Ecol. Resour.">
        <title>The genomes of chicory, endive, great burdock and yacon provide insights into Asteraceae palaeo-polyploidization history and plant inulin production.</title>
        <authorList>
            <person name="Fan W."/>
            <person name="Wang S."/>
            <person name="Wang H."/>
            <person name="Wang A."/>
            <person name="Jiang F."/>
            <person name="Liu H."/>
            <person name="Zhao H."/>
            <person name="Xu D."/>
            <person name="Zhang Y."/>
        </authorList>
    </citation>
    <scope>NUCLEOTIDE SEQUENCE [LARGE SCALE GENOMIC DNA]</scope>
    <source>
        <strain evidence="2">cv. Niubang</strain>
    </source>
</reference>
<name>A0ACB9EL44_ARCLA</name>
<keyword evidence="2" id="KW-1185">Reference proteome</keyword>
<evidence type="ECO:0000313" key="2">
    <source>
        <dbReference type="Proteomes" id="UP001055879"/>
    </source>
</evidence>
<reference evidence="1 2" key="2">
    <citation type="journal article" date="2022" name="Mol. Ecol. Resour.">
        <title>The genomes of chicory, endive, great burdock and yacon provide insights into Asteraceae paleo-polyploidization history and plant inulin production.</title>
        <authorList>
            <person name="Fan W."/>
            <person name="Wang S."/>
            <person name="Wang H."/>
            <person name="Wang A."/>
            <person name="Jiang F."/>
            <person name="Liu H."/>
            <person name="Zhao H."/>
            <person name="Xu D."/>
            <person name="Zhang Y."/>
        </authorList>
    </citation>
    <scope>NUCLEOTIDE SEQUENCE [LARGE SCALE GENOMIC DNA]</scope>
    <source>
        <strain evidence="2">cv. Niubang</strain>
    </source>
</reference>
<accession>A0ACB9EL44</accession>
<organism evidence="1 2">
    <name type="scientific">Arctium lappa</name>
    <name type="common">Greater burdock</name>
    <name type="synonym">Lappa major</name>
    <dbReference type="NCBI Taxonomy" id="4217"/>
    <lineage>
        <taxon>Eukaryota</taxon>
        <taxon>Viridiplantae</taxon>
        <taxon>Streptophyta</taxon>
        <taxon>Embryophyta</taxon>
        <taxon>Tracheophyta</taxon>
        <taxon>Spermatophyta</taxon>
        <taxon>Magnoliopsida</taxon>
        <taxon>eudicotyledons</taxon>
        <taxon>Gunneridae</taxon>
        <taxon>Pentapetalae</taxon>
        <taxon>asterids</taxon>
        <taxon>campanulids</taxon>
        <taxon>Asterales</taxon>
        <taxon>Asteraceae</taxon>
        <taxon>Carduoideae</taxon>
        <taxon>Cardueae</taxon>
        <taxon>Arctiinae</taxon>
        <taxon>Arctium</taxon>
    </lineage>
</organism>
<sequence>MRQFLHPMTLRAAFSSNQPAADRSSIMYLLQWVLVFGIDLLQWGRFKKTYFSMNFMLSVKGVVVVGDRWEGNKDRRRGRGPVEEYVTRDGECPVVFVKDAEVPDLVSVPRLFLAAGNPNLFLVADLLLAAGLLFLAVDQFAEDHSESCALLFQRFKSNYIWDDDIDGLVRTS</sequence>
<dbReference type="EMBL" id="CM042048">
    <property type="protein sequence ID" value="KAI3759288.1"/>
    <property type="molecule type" value="Genomic_DNA"/>
</dbReference>
<comment type="caution">
    <text evidence="1">The sequence shown here is derived from an EMBL/GenBank/DDBJ whole genome shotgun (WGS) entry which is preliminary data.</text>
</comment>
<proteinExistence type="predicted"/>
<gene>
    <name evidence="1" type="ORF">L6452_06987</name>
</gene>
<protein>
    <submittedName>
        <fullName evidence="1">Uncharacterized protein</fullName>
    </submittedName>
</protein>